<protein>
    <submittedName>
        <fullName evidence="1">ImmA/IrrE family metallo-endopeptidase</fullName>
    </submittedName>
</protein>
<reference evidence="1 2" key="1">
    <citation type="submission" date="2020-04" db="EMBL/GenBank/DDBJ databases">
        <title>MicrobeNet Type strains.</title>
        <authorList>
            <person name="Nicholson A.C."/>
        </authorList>
    </citation>
    <scope>NUCLEOTIDE SEQUENCE [LARGE SCALE GENOMIC DNA]</scope>
    <source>
        <strain evidence="1 2">ATCC 23612</strain>
    </source>
</reference>
<dbReference type="Proteomes" id="UP000553209">
    <property type="component" value="Unassembled WGS sequence"/>
</dbReference>
<gene>
    <name evidence="1" type="ORF">HGB44_02600</name>
</gene>
<keyword evidence="2" id="KW-1185">Reference proteome</keyword>
<dbReference type="EMBL" id="JAAXPG010000002">
    <property type="protein sequence ID" value="NKY96566.1"/>
    <property type="molecule type" value="Genomic_DNA"/>
</dbReference>
<evidence type="ECO:0000313" key="2">
    <source>
        <dbReference type="Proteomes" id="UP000553209"/>
    </source>
</evidence>
<comment type="caution">
    <text evidence="1">The sequence shown here is derived from an EMBL/GenBank/DDBJ whole genome shotgun (WGS) entry which is preliminary data.</text>
</comment>
<sequence length="172" mass="19117">MSVSDTRLRRRCAKLLRQITTGEVLDLDGLVARIAAWRGREIILLPFNLPAGTPCGLWLSLNGKDVIFYDNNTSILHQKHIIAHELGHIAFDHNKGENSVIDSQVAIDLFPNFSPEFIMKALGRTHYSSEVEREAETFATVAIQGSSRSDEKLKAGDAATERFTRAVEDGIL</sequence>
<dbReference type="Gene3D" id="1.10.10.2910">
    <property type="match status" value="1"/>
</dbReference>
<accession>A0A7X6RNX6</accession>
<evidence type="ECO:0000313" key="1">
    <source>
        <dbReference type="EMBL" id="NKY96566.1"/>
    </source>
</evidence>
<name>A0A7X6RNX6_9ACTN</name>
<dbReference type="RefSeq" id="WP_168443904.1">
    <property type="nucleotide sequence ID" value="NZ_JAAXPG010000002.1"/>
</dbReference>
<dbReference type="AlphaFoldDB" id="A0A7X6RNX6"/>
<organism evidence="1 2">
    <name type="scientific">Nocardiopsis alborubida</name>
    <dbReference type="NCBI Taxonomy" id="146802"/>
    <lineage>
        <taxon>Bacteria</taxon>
        <taxon>Bacillati</taxon>
        <taxon>Actinomycetota</taxon>
        <taxon>Actinomycetes</taxon>
        <taxon>Streptosporangiales</taxon>
        <taxon>Nocardiopsidaceae</taxon>
        <taxon>Nocardiopsis</taxon>
    </lineage>
</organism>
<proteinExistence type="predicted"/>